<feature type="region of interest" description="Disordered" evidence="1">
    <location>
        <begin position="62"/>
        <end position="213"/>
    </location>
</feature>
<gene>
    <name evidence="2" type="ORF">BN946_scf184686.g6</name>
</gene>
<proteinExistence type="predicted"/>
<dbReference type="HOGENOM" id="CLU_483230_0_0_1"/>
<comment type="caution">
    <text evidence="2">The sequence shown here is derived from an EMBL/GenBank/DDBJ whole genome shotgun (WGS) entry which is preliminary data.</text>
</comment>
<keyword evidence="3" id="KW-1185">Reference proteome</keyword>
<reference evidence="2" key="1">
    <citation type="submission" date="2014-01" db="EMBL/GenBank/DDBJ databases">
        <title>The genome of the white-rot fungus Pycnoporus cinnabarinus: a basidiomycete model with a versatile arsenal for lignocellulosic biomass breakdown.</title>
        <authorList>
            <person name="Levasseur A."/>
            <person name="Lomascolo A."/>
            <person name="Ruiz-Duenas F.J."/>
            <person name="Uzan E."/>
            <person name="Piumi F."/>
            <person name="Kues U."/>
            <person name="Ram A.F.J."/>
            <person name="Murat C."/>
            <person name="Haon M."/>
            <person name="Benoit I."/>
            <person name="Arfi Y."/>
            <person name="Chevret D."/>
            <person name="Drula E."/>
            <person name="Kwon M.J."/>
            <person name="Gouret P."/>
            <person name="Lesage-Meessen L."/>
            <person name="Lombard V."/>
            <person name="Mariette J."/>
            <person name="Noirot C."/>
            <person name="Park J."/>
            <person name="Patyshakuliyeva A."/>
            <person name="Wieneger R.A.B."/>
            <person name="Wosten H.A.B."/>
            <person name="Martin F."/>
            <person name="Coutinho P.M."/>
            <person name="de Vries R."/>
            <person name="Martinez A.T."/>
            <person name="Klopp C."/>
            <person name="Pontarotti P."/>
            <person name="Henrissat B."/>
            <person name="Record E."/>
        </authorList>
    </citation>
    <scope>NUCLEOTIDE SEQUENCE [LARGE SCALE GENOMIC DNA]</scope>
    <source>
        <strain evidence="2">BRFM137</strain>
    </source>
</reference>
<organism evidence="2 3">
    <name type="scientific">Pycnoporus cinnabarinus</name>
    <name type="common">Cinnabar-red polypore</name>
    <name type="synonym">Trametes cinnabarina</name>
    <dbReference type="NCBI Taxonomy" id="5643"/>
    <lineage>
        <taxon>Eukaryota</taxon>
        <taxon>Fungi</taxon>
        <taxon>Dikarya</taxon>
        <taxon>Basidiomycota</taxon>
        <taxon>Agaricomycotina</taxon>
        <taxon>Agaricomycetes</taxon>
        <taxon>Polyporales</taxon>
        <taxon>Polyporaceae</taxon>
        <taxon>Trametes</taxon>
    </lineage>
</organism>
<accession>A0A060SK02</accession>
<feature type="region of interest" description="Disordered" evidence="1">
    <location>
        <begin position="268"/>
        <end position="303"/>
    </location>
</feature>
<evidence type="ECO:0000256" key="1">
    <source>
        <dbReference type="SAM" id="MobiDB-lite"/>
    </source>
</evidence>
<name>A0A060SK02_PYCCI</name>
<sequence length="464" mass="52172">MNENNGSFEHLNLDLDLDNLFSIDQTQLGSETALLWDPLLVANSASAESHVVSDENYPPVGREWAPGLASRHPQPHNQPRNEHGPVLGATALAASQAQALSQRPPLHPSTVQGHPHASLHASESSVLKPSGSGMSGVAQSTNHEDLSSAEGRSEPRTPPTKAKSHGSTVPKGSRRGRSGRGSKSGPLNRRSQGDSDDEVSKLSNEAKAAASIPKAAGLTDDEKLQVVEYLSQQKFKGRVTVTQISNFWHNQVWDKYKACIENLVKPTGGGDGDEDWYGPTDMESSDTEDEFSDRSHKRKRTLKEKLSDTKFSRAVLEEFLHSRFFELVHKRAKDDNSVRRERSFNSAASLSDAESFKQRLRKRGKFSDPDDFESDPYFRKTINFIEEHSQTQNSWQQRNLDLAERRERREEAQWRMQQQLQRRELRMRERAQAMEMIMSGDDRLKEVGYALLEKVKIEDMSDSA</sequence>
<dbReference type="Proteomes" id="UP000029665">
    <property type="component" value="Unassembled WGS sequence"/>
</dbReference>
<feature type="compositionally biased region" description="Basic and acidic residues" evidence="1">
    <location>
        <begin position="142"/>
        <end position="155"/>
    </location>
</feature>
<dbReference type="AlphaFoldDB" id="A0A060SK02"/>
<dbReference type="EMBL" id="CCBP010000210">
    <property type="protein sequence ID" value="CDO74735.1"/>
    <property type="molecule type" value="Genomic_DNA"/>
</dbReference>
<dbReference type="OrthoDB" id="2758669at2759"/>
<feature type="compositionally biased region" description="Low complexity" evidence="1">
    <location>
        <begin position="91"/>
        <end position="102"/>
    </location>
</feature>
<evidence type="ECO:0000313" key="2">
    <source>
        <dbReference type="EMBL" id="CDO74735.1"/>
    </source>
</evidence>
<evidence type="ECO:0000313" key="3">
    <source>
        <dbReference type="Proteomes" id="UP000029665"/>
    </source>
</evidence>
<protein>
    <submittedName>
        <fullName evidence="2">Uncharacterized protein</fullName>
    </submittedName>
</protein>